<evidence type="ECO:0000313" key="1">
    <source>
        <dbReference type="EMBL" id="ETO04533.1"/>
    </source>
</evidence>
<name>X6LRM4_RETFI</name>
<protein>
    <recommendedName>
        <fullName evidence="3">Tubulin-tyrosine ligase family protein</fullName>
    </recommendedName>
</protein>
<proteinExistence type="predicted"/>
<accession>X6LRM4</accession>
<evidence type="ECO:0008006" key="3">
    <source>
        <dbReference type="Google" id="ProtNLM"/>
    </source>
</evidence>
<dbReference type="Pfam" id="PF03133">
    <property type="entry name" value="TTL"/>
    <property type="match status" value="1"/>
</dbReference>
<dbReference type="AlphaFoldDB" id="X6LRM4"/>
<gene>
    <name evidence="1" type="ORF">RFI_32864</name>
</gene>
<sequence>MSLDSVAQQFDTKTIELDRPGQFAFWGGDILFDKYGQPWVLEYNRQPLLSLTGTPTVKRMMEDLLEEMVDIVMDIRTKRLANVPVEKHADIMSTKHWEPVTLHCYDKKPKTSFVLDATESKMEYQQQK</sequence>
<reference evidence="1 2" key="1">
    <citation type="journal article" date="2013" name="Curr. Biol.">
        <title>The Genome of the Foraminiferan Reticulomyxa filosa.</title>
        <authorList>
            <person name="Glockner G."/>
            <person name="Hulsmann N."/>
            <person name="Schleicher M."/>
            <person name="Noegel A.A."/>
            <person name="Eichinger L."/>
            <person name="Gallinger C."/>
            <person name="Pawlowski J."/>
            <person name="Sierra R."/>
            <person name="Euteneuer U."/>
            <person name="Pillet L."/>
            <person name="Moustafa A."/>
            <person name="Platzer M."/>
            <person name="Groth M."/>
            <person name="Szafranski K."/>
            <person name="Schliwa M."/>
        </authorList>
    </citation>
    <scope>NUCLEOTIDE SEQUENCE [LARGE SCALE GENOMIC DNA]</scope>
</reference>
<comment type="caution">
    <text evidence="1">The sequence shown here is derived from an EMBL/GenBank/DDBJ whole genome shotgun (WGS) entry which is preliminary data.</text>
</comment>
<evidence type="ECO:0000313" key="2">
    <source>
        <dbReference type="Proteomes" id="UP000023152"/>
    </source>
</evidence>
<keyword evidence="2" id="KW-1185">Reference proteome</keyword>
<dbReference type="InterPro" id="IPR004344">
    <property type="entry name" value="TTL/TTLL_fam"/>
</dbReference>
<dbReference type="EMBL" id="ASPP01029237">
    <property type="protein sequence ID" value="ETO04533.1"/>
    <property type="molecule type" value="Genomic_DNA"/>
</dbReference>
<organism evidence="1 2">
    <name type="scientific">Reticulomyxa filosa</name>
    <dbReference type="NCBI Taxonomy" id="46433"/>
    <lineage>
        <taxon>Eukaryota</taxon>
        <taxon>Sar</taxon>
        <taxon>Rhizaria</taxon>
        <taxon>Retaria</taxon>
        <taxon>Foraminifera</taxon>
        <taxon>Monothalamids</taxon>
        <taxon>Reticulomyxidae</taxon>
        <taxon>Reticulomyxa</taxon>
    </lineage>
</organism>
<dbReference type="Gene3D" id="3.30.470.20">
    <property type="entry name" value="ATP-grasp fold, B domain"/>
    <property type="match status" value="1"/>
</dbReference>
<dbReference type="Proteomes" id="UP000023152">
    <property type="component" value="Unassembled WGS sequence"/>
</dbReference>